<evidence type="ECO:0000256" key="7">
    <source>
        <dbReference type="ARBA" id="ARBA00023237"/>
    </source>
</evidence>
<dbReference type="AlphaFoldDB" id="A0A1G9EKM8"/>
<reference evidence="10" key="1">
    <citation type="submission" date="2016-10" db="EMBL/GenBank/DDBJ databases">
        <authorList>
            <person name="Varghese N."/>
            <person name="Submissions S."/>
        </authorList>
    </citation>
    <scope>NUCLEOTIDE SEQUENCE [LARGE SCALE GENOMIC DNA]</scope>
    <source>
        <strain evidence="10">DSM 16995</strain>
    </source>
</reference>
<feature type="signal peptide" evidence="8">
    <location>
        <begin position="1"/>
        <end position="23"/>
    </location>
</feature>
<dbReference type="InterPro" id="IPR051906">
    <property type="entry name" value="TolC-like"/>
</dbReference>
<dbReference type="PANTHER" id="PTHR30026:SF20">
    <property type="entry name" value="OUTER MEMBRANE PROTEIN TOLC"/>
    <property type="match status" value="1"/>
</dbReference>
<keyword evidence="8" id="KW-0732">Signal</keyword>
<dbReference type="Gene3D" id="1.20.1600.10">
    <property type="entry name" value="Outer membrane efflux proteins (OEP)"/>
    <property type="match status" value="1"/>
</dbReference>
<evidence type="ECO:0000313" key="10">
    <source>
        <dbReference type="Proteomes" id="UP000199053"/>
    </source>
</evidence>
<sequence length="475" mass="52982">MKRNIFLLFTLIFLLAAATASFAQQLQGEGQLGEAKAPVSMEQATEQVPQAVSKEEETADLTLTLEECVNMGLKRNPTIIAARKQLMASESSVESQRGQFGAGMKLKYGYTHSGDQPRSGDMPTDYQDKWGLGINVSQPIFMGFELLSKFQKTKLQREQSDASLYNAELILIRNIQEAFLTLLQGRMEVKSNQDSVARLKSQLDVIQAFYQVGLRPRVDVLQAEVELATAEQDMLKASNSVASRVARLNTLLNLPLEKKVNYSGELTYLPFSMTLDQCIVKADKDRPDLRIAMKAIKISEEDVTISESSFYPKLTADFNYNSAGGDPSVSKNRYNYKNRSDSWDVGANVNWDFFNWGATYYDVQRASDNVDKIKAEYDNTRLEASYEIKDQLLSLKASADRIGVGRKSVEAGREGYRMAMARYQAQVSTNNEVLNAQSRLSASEAQLIEALADYQVALARLFVAMGTKNPSLTTN</sequence>
<keyword evidence="6" id="KW-0472">Membrane</keyword>
<evidence type="ECO:0000256" key="4">
    <source>
        <dbReference type="ARBA" id="ARBA00022452"/>
    </source>
</evidence>
<dbReference type="GO" id="GO:0015562">
    <property type="term" value="F:efflux transmembrane transporter activity"/>
    <property type="evidence" value="ECO:0007669"/>
    <property type="project" value="InterPro"/>
</dbReference>
<accession>A0A1G9EKM8</accession>
<keyword evidence="5" id="KW-0812">Transmembrane</keyword>
<proteinExistence type="inferred from homology"/>
<feature type="chain" id="PRO_5011512517" evidence="8">
    <location>
        <begin position="24"/>
        <end position="475"/>
    </location>
</feature>
<protein>
    <submittedName>
        <fullName evidence="9">Outer membrane protein TolC</fullName>
    </submittedName>
</protein>
<evidence type="ECO:0000256" key="5">
    <source>
        <dbReference type="ARBA" id="ARBA00022692"/>
    </source>
</evidence>
<dbReference type="InterPro" id="IPR003423">
    <property type="entry name" value="OMP_efflux"/>
</dbReference>
<comment type="subcellular location">
    <subcellularLocation>
        <location evidence="1">Cell outer membrane</location>
    </subcellularLocation>
</comment>
<evidence type="ECO:0000256" key="8">
    <source>
        <dbReference type="SAM" id="SignalP"/>
    </source>
</evidence>
<dbReference type="STRING" id="246191.SAMN05660337_1159"/>
<keyword evidence="7" id="KW-0998">Cell outer membrane</keyword>
<comment type="similarity">
    <text evidence="2">Belongs to the outer membrane factor (OMF) (TC 1.B.17) family.</text>
</comment>
<gene>
    <name evidence="9" type="ORF">SAMN05660337_1159</name>
</gene>
<dbReference type="GO" id="GO:0015288">
    <property type="term" value="F:porin activity"/>
    <property type="evidence" value="ECO:0007669"/>
    <property type="project" value="TreeGrafter"/>
</dbReference>
<organism evidence="9 10">
    <name type="scientific">Maridesulfovibrio ferrireducens</name>
    <dbReference type="NCBI Taxonomy" id="246191"/>
    <lineage>
        <taxon>Bacteria</taxon>
        <taxon>Pseudomonadati</taxon>
        <taxon>Thermodesulfobacteriota</taxon>
        <taxon>Desulfovibrionia</taxon>
        <taxon>Desulfovibrionales</taxon>
        <taxon>Desulfovibrionaceae</taxon>
        <taxon>Maridesulfovibrio</taxon>
    </lineage>
</organism>
<dbReference type="GO" id="GO:1990281">
    <property type="term" value="C:efflux pump complex"/>
    <property type="evidence" value="ECO:0007669"/>
    <property type="project" value="TreeGrafter"/>
</dbReference>
<dbReference type="RefSeq" id="WP_092159194.1">
    <property type="nucleotide sequence ID" value="NZ_FNGA01000002.1"/>
</dbReference>
<keyword evidence="4" id="KW-1134">Transmembrane beta strand</keyword>
<dbReference type="OrthoDB" id="9814032at2"/>
<evidence type="ECO:0000313" key="9">
    <source>
        <dbReference type="EMBL" id="SDK76694.1"/>
    </source>
</evidence>
<name>A0A1G9EKM8_9BACT</name>
<evidence type="ECO:0000256" key="3">
    <source>
        <dbReference type="ARBA" id="ARBA00022448"/>
    </source>
</evidence>
<evidence type="ECO:0000256" key="2">
    <source>
        <dbReference type="ARBA" id="ARBA00007613"/>
    </source>
</evidence>
<keyword evidence="10" id="KW-1185">Reference proteome</keyword>
<dbReference type="SUPFAM" id="SSF56954">
    <property type="entry name" value="Outer membrane efflux proteins (OEP)"/>
    <property type="match status" value="1"/>
</dbReference>
<evidence type="ECO:0000256" key="1">
    <source>
        <dbReference type="ARBA" id="ARBA00004442"/>
    </source>
</evidence>
<dbReference type="PANTHER" id="PTHR30026">
    <property type="entry name" value="OUTER MEMBRANE PROTEIN TOLC"/>
    <property type="match status" value="1"/>
</dbReference>
<keyword evidence="3" id="KW-0813">Transport</keyword>
<dbReference type="Proteomes" id="UP000199053">
    <property type="component" value="Unassembled WGS sequence"/>
</dbReference>
<dbReference type="EMBL" id="FNGA01000002">
    <property type="protein sequence ID" value="SDK76694.1"/>
    <property type="molecule type" value="Genomic_DNA"/>
</dbReference>
<dbReference type="GO" id="GO:0009279">
    <property type="term" value="C:cell outer membrane"/>
    <property type="evidence" value="ECO:0007669"/>
    <property type="project" value="UniProtKB-SubCell"/>
</dbReference>
<evidence type="ECO:0000256" key="6">
    <source>
        <dbReference type="ARBA" id="ARBA00023136"/>
    </source>
</evidence>
<dbReference type="Pfam" id="PF02321">
    <property type="entry name" value="OEP"/>
    <property type="match status" value="2"/>
</dbReference>